<evidence type="ECO:0000313" key="2">
    <source>
        <dbReference type="EMBL" id="SUL33507.1"/>
    </source>
</evidence>
<dbReference type="SUPFAM" id="SSF56349">
    <property type="entry name" value="DNA breaking-rejoining enzymes"/>
    <property type="match status" value="1"/>
</dbReference>
<dbReference type="GO" id="GO:0003677">
    <property type="term" value="F:DNA binding"/>
    <property type="evidence" value="ECO:0007669"/>
    <property type="project" value="InterPro"/>
</dbReference>
<evidence type="ECO:0000256" key="1">
    <source>
        <dbReference type="ARBA" id="ARBA00023172"/>
    </source>
</evidence>
<gene>
    <name evidence="2" type="primary">int3_1</name>
    <name evidence="2" type="ORF">NCTC10702_01360</name>
</gene>
<dbReference type="InterPro" id="IPR013762">
    <property type="entry name" value="Integrase-like_cat_sf"/>
</dbReference>
<name>A0A380EF83_STAAU</name>
<keyword evidence="1" id="KW-0233">DNA recombination</keyword>
<dbReference type="GO" id="GO:0006310">
    <property type="term" value="P:DNA recombination"/>
    <property type="evidence" value="ECO:0007669"/>
    <property type="project" value="UniProtKB-KW"/>
</dbReference>
<accession>A0A380EF83</accession>
<dbReference type="InterPro" id="IPR011010">
    <property type="entry name" value="DNA_brk_join_enz"/>
</dbReference>
<evidence type="ECO:0000313" key="3">
    <source>
        <dbReference type="Proteomes" id="UP000254116"/>
    </source>
</evidence>
<dbReference type="AlphaFoldDB" id="A0A380EF83"/>
<dbReference type="Proteomes" id="UP000254116">
    <property type="component" value="Unassembled WGS sequence"/>
</dbReference>
<reference evidence="2 3" key="1">
    <citation type="submission" date="2018-06" db="EMBL/GenBank/DDBJ databases">
        <authorList>
            <consortium name="Pathogen Informatics"/>
            <person name="Doyle S."/>
        </authorList>
    </citation>
    <scope>NUCLEOTIDE SEQUENCE [LARGE SCALE GENOMIC DNA]</scope>
    <source>
        <strain evidence="2 3">NCTC10702</strain>
    </source>
</reference>
<dbReference type="GO" id="GO:0015074">
    <property type="term" value="P:DNA integration"/>
    <property type="evidence" value="ECO:0007669"/>
    <property type="project" value="InterPro"/>
</dbReference>
<dbReference type="EMBL" id="UHBY01000003">
    <property type="protein sequence ID" value="SUL33507.1"/>
    <property type="molecule type" value="Genomic_DNA"/>
</dbReference>
<protein>
    <submittedName>
        <fullName evidence="2">Prophage L54a integrase</fullName>
    </submittedName>
</protein>
<organism evidence="2 3">
    <name type="scientific">Staphylococcus aureus</name>
    <dbReference type="NCBI Taxonomy" id="1280"/>
    <lineage>
        <taxon>Bacteria</taxon>
        <taxon>Bacillati</taxon>
        <taxon>Bacillota</taxon>
        <taxon>Bacilli</taxon>
        <taxon>Bacillales</taxon>
        <taxon>Staphylococcaceae</taxon>
        <taxon>Staphylococcus</taxon>
    </lineage>
</organism>
<proteinExistence type="predicted"/>
<dbReference type="Gene3D" id="1.10.443.10">
    <property type="entry name" value="Intergrase catalytic core"/>
    <property type="match status" value="1"/>
</dbReference>
<sequence>MQTERFNKILREAAKDVGIDKEVSSHILRHSHISLLSQPRRVT</sequence>